<dbReference type="EMBL" id="CP067013">
    <property type="protein sequence ID" value="QQN50930.1"/>
    <property type="molecule type" value="Genomic_DNA"/>
</dbReference>
<evidence type="ECO:0000313" key="2">
    <source>
        <dbReference type="Proteomes" id="UP000595933"/>
    </source>
</evidence>
<organism evidence="1 2">
    <name type="scientific">Stutzerimonas balearica</name>
    <dbReference type="NCBI Taxonomy" id="74829"/>
    <lineage>
        <taxon>Bacteria</taxon>
        <taxon>Pseudomonadati</taxon>
        <taxon>Pseudomonadota</taxon>
        <taxon>Gammaproteobacteria</taxon>
        <taxon>Pseudomonadales</taxon>
        <taxon>Pseudomonadaceae</taxon>
        <taxon>Stutzerimonas</taxon>
    </lineage>
</organism>
<gene>
    <name evidence="1" type="ORF">I6H70_00150</name>
</gene>
<dbReference type="GeneID" id="77262336"/>
<dbReference type="Proteomes" id="UP000595933">
    <property type="component" value="Chromosome"/>
</dbReference>
<protein>
    <submittedName>
        <fullName evidence="1">DUF2897 family protein</fullName>
    </submittedName>
</protein>
<dbReference type="AlphaFoldDB" id="A0A9X7YSX0"/>
<sequence length="55" mass="6256">MSWYFWLILAVALGSIVGSLLLLRDGARKIPLTEEQKKRIAERNAKADAEDARDR</sequence>
<dbReference type="Pfam" id="PF11446">
    <property type="entry name" value="DUF2897"/>
    <property type="match status" value="1"/>
</dbReference>
<dbReference type="RefSeq" id="WP_071222523.1">
    <property type="nucleotide sequence ID" value="NZ_CAXGLR010000140.1"/>
</dbReference>
<reference evidence="1 2" key="1">
    <citation type="submission" date="2020-12" db="EMBL/GenBank/DDBJ databases">
        <title>FDA dAtabase for Regulatory Grade micrObial Sequences (FDA-ARGOS): Supporting development and validation of Infectious Disease Dx tests.</title>
        <authorList>
            <person name="Sproer C."/>
            <person name="Gronow S."/>
            <person name="Severitt S."/>
            <person name="Schroder I."/>
            <person name="Tallon L."/>
            <person name="Sadzewicz L."/>
            <person name="Zhao X."/>
            <person name="Boylan J."/>
            <person name="Ott S."/>
            <person name="Bowen H."/>
            <person name="Vavikolanu K."/>
            <person name="Mehta A."/>
            <person name="Aluvathingal J."/>
            <person name="Nadendla S."/>
            <person name="Lowell S."/>
            <person name="Myers T."/>
            <person name="Yan Y."/>
            <person name="Sichtig H."/>
        </authorList>
    </citation>
    <scope>NUCLEOTIDE SEQUENCE [LARGE SCALE GENOMIC DNA]</scope>
    <source>
        <strain evidence="1 2">FDAARGOS_1013</strain>
    </source>
</reference>
<accession>A0A9X7YSX0</accession>
<proteinExistence type="predicted"/>
<name>A0A9X7YSX0_9GAMM</name>
<evidence type="ECO:0000313" key="1">
    <source>
        <dbReference type="EMBL" id="QQN50930.1"/>
    </source>
</evidence>
<dbReference type="InterPro" id="IPR021550">
    <property type="entry name" value="DUF2897"/>
</dbReference>